<comment type="caution">
    <text evidence="1">The sequence shown here is derived from an EMBL/GenBank/DDBJ whole genome shotgun (WGS) entry which is preliminary data.</text>
</comment>
<dbReference type="EMBL" id="CAJVQC010156871">
    <property type="protein sequence ID" value="CAG8847634.1"/>
    <property type="molecule type" value="Genomic_DNA"/>
</dbReference>
<reference evidence="1" key="1">
    <citation type="submission" date="2021-06" db="EMBL/GenBank/DDBJ databases">
        <authorList>
            <person name="Kallberg Y."/>
            <person name="Tangrot J."/>
            <person name="Rosling A."/>
        </authorList>
    </citation>
    <scope>NUCLEOTIDE SEQUENCE</scope>
    <source>
        <strain evidence="1">MA461A</strain>
    </source>
</reference>
<feature type="non-terminal residue" evidence="1">
    <location>
        <position position="1"/>
    </location>
</feature>
<evidence type="ECO:0000313" key="1">
    <source>
        <dbReference type="EMBL" id="CAG8847634.1"/>
    </source>
</evidence>
<keyword evidence="2" id="KW-1185">Reference proteome</keyword>
<accession>A0ACA9STP5</accession>
<protein>
    <submittedName>
        <fullName evidence="1">22711_t:CDS:1</fullName>
    </submittedName>
</protein>
<name>A0ACA9STP5_9GLOM</name>
<feature type="non-terminal residue" evidence="1">
    <location>
        <position position="110"/>
    </location>
</feature>
<proteinExistence type="predicted"/>
<organism evidence="1 2">
    <name type="scientific">Racocetra persica</name>
    <dbReference type="NCBI Taxonomy" id="160502"/>
    <lineage>
        <taxon>Eukaryota</taxon>
        <taxon>Fungi</taxon>
        <taxon>Fungi incertae sedis</taxon>
        <taxon>Mucoromycota</taxon>
        <taxon>Glomeromycotina</taxon>
        <taxon>Glomeromycetes</taxon>
        <taxon>Diversisporales</taxon>
        <taxon>Gigasporaceae</taxon>
        <taxon>Racocetra</taxon>
    </lineage>
</organism>
<sequence length="110" mass="12426">RNIINHSGRTTPITHLFREGIPIVTSMSITGHKSESSYRIYSRPSEQQKKDALSILIDVVDLPESQNKEDNDVLNLPLYVNVTKKNPTLGRKRLLRSSQSGLQNASNNRQ</sequence>
<gene>
    <name evidence="1" type="ORF">RPERSI_LOCUS34724</name>
</gene>
<evidence type="ECO:0000313" key="2">
    <source>
        <dbReference type="Proteomes" id="UP000789920"/>
    </source>
</evidence>
<dbReference type="Proteomes" id="UP000789920">
    <property type="component" value="Unassembled WGS sequence"/>
</dbReference>